<proteinExistence type="predicted"/>
<evidence type="ECO:0000313" key="3">
    <source>
        <dbReference type="EMBL" id="AUB80705.1"/>
    </source>
</evidence>
<protein>
    <recommendedName>
        <fullName evidence="2">DUF4124 domain-containing protein</fullName>
    </recommendedName>
</protein>
<dbReference type="EMBL" id="CP020370">
    <property type="protein sequence ID" value="AUB80705.1"/>
    <property type="molecule type" value="Genomic_DNA"/>
</dbReference>
<feature type="region of interest" description="Disordered" evidence="1">
    <location>
        <begin position="78"/>
        <end position="102"/>
    </location>
</feature>
<feature type="domain" description="DUF4124" evidence="2">
    <location>
        <begin position="32"/>
        <end position="92"/>
    </location>
</feature>
<accession>A0A2K8U586</accession>
<name>A0A2K8U586_9GAMM</name>
<dbReference type="AlphaFoldDB" id="A0A2K8U586"/>
<gene>
    <name evidence="3" type="ORF">THSYN_06890</name>
</gene>
<organism evidence="3 4">
    <name type="scientific">Candidatus Thiodictyon syntrophicum</name>
    <dbReference type="NCBI Taxonomy" id="1166950"/>
    <lineage>
        <taxon>Bacteria</taxon>
        <taxon>Pseudomonadati</taxon>
        <taxon>Pseudomonadota</taxon>
        <taxon>Gammaproteobacteria</taxon>
        <taxon>Chromatiales</taxon>
        <taxon>Chromatiaceae</taxon>
        <taxon>Thiodictyon</taxon>
    </lineage>
</organism>
<evidence type="ECO:0000256" key="1">
    <source>
        <dbReference type="SAM" id="MobiDB-lite"/>
    </source>
</evidence>
<dbReference type="KEGG" id="tsy:THSYN_06890"/>
<feature type="compositionally biased region" description="Low complexity" evidence="1">
    <location>
        <begin position="91"/>
        <end position="102"/>
    </location>
</feature>
<keyword evidence="4" id="KW-1185">Reference proteome</keyword>
<evidence type="ECO:0000259" key="2">
    <source>
        <dbReference type="Pfam" id="PF13511"/>
    </source>
</evidence>
<evidence type="ECO:0000313" key="4">
    <source>
        <dbReference type="Proteomes" id="UP000232638"/>
    </source>
</evidence>
<dbReference type="Pfam" id="PF13511">
    <property type="entry name" value="DUF4124"/>
    <property type="match status" value="1"/>
</dbReference>
<dbReference type="InterPro" id="IPR025392">
    <property type="entry name" value="DUF4124"/>
</dbReference>
<sequence length="163" mass="16699">MNRCPLSPRASSSAPRPGCRGFIIAALVLAGAATALGAVAADAIYKSVDAQGRVSYSTTAPVPDSAGTVEAMRIRIGAEAPPPGGVGQGANAGAATLPSPQQAQQALIQAKAALEQAKIHGEDDWQTTPGGQQVSTLEYDQRVTAAQEKVRELEAALGRARKR</sequence>
<reference evidence="3 4" key="1">
    <citation type="submission" date="2017-03" db="EMBL/GenBank/DDBJ databases">
        <title>Complete genome sequence of Candidatus 'Thiodictyon syntrophicum' sp. nov. strain Cad16T, a photolithoautotroph purple sulfur bacterium isolated from an alpine meromictic lake.</title>
        <authorList>
            <person name="Luedin S.M."/>
            <person name="Pothier J.F."/>
            <person name="Danza F."/>
            <person name="Storelli N."/>
            <person name="Wittwer M."/>
            <person name="Tonolla M."/>
        </authorList>
    </citation>
    <scope>NUCLEOTIDE SEQUENCE [LARGE SCALE GENOMIC DNA]</scope>
    <source>
        <strain evidence="3 4">Cad16T</strain>
    </source>
</reference>
<dbReference type="RefSeq" id="WP_100918495.1">
    <property type="nucleotide sequence ID" value="NZ_CP020370.1"/>
</dbReference>
<dbReference type="Proteomes" id="UP000232638">
    <property type="component" value="Chromosome"/>
</dbReference>